<keyword evidence="1" id="KW-1133">Transmembrane helix</keyword>
<gene>
    <name evidence="2" type="ORF">UFOPK4114_00681</name>
</gene>
<dbReference type="AlphaFoldDB" id="A0A6J7QJQ3"/>
<proteinExistence type="predicted"/>
<organism evidence="2">
    <name type="scientific">freshwater metagenome</name>
    <dbReference type="NCBI Taxonomy" id="449393"/>
    <lineage>
        <taxon>unclassified sequences</taxon>
        <taxon>metagenomes</taxon>
        <taxon>ecological metagenomes</taxon>
    </lineage>
</organism>
<reference evidence="2" key="1">
    <citation type="submission" date="2020-05" db="EMBL/GenBank/DDBJ databases">
        <authorList>
            <person name="Chiriac C."/>
            <person name="Salcher M."/>
            <person name="Ghai R."/>
            <person name="Kavagutti S V."/>
        </authorList>
    </citation>
    <scope>NUCLEOTIDE SEQUENCE</scope>
</reference>
<feature type="transmembrane region" description="Helical" evidence="1">
    <location>
        <begin position="12"/>
        <end position="32"/>
    </location>
</feature>
<evidence type="ECO:0000313" key="2">
    <source>
        <dbReference type="EMBL" id="CAB5017960.1"/>
    </source>
</evidence>
<accession>A0A6J7QJQ3</accession>
<dbReference type="EMBL" id="CAFBPP010000023">
    <property type="protein sequence ID" value="CAB5017960.1"/>
    <property type="molecule type" value="Genomic_DNA"/>
</dbReference>
<keyword evidence="1" id="KW-0812">Transmembrane</keyword>
<name>A0A6J7QJQ3_9ZZZZ</name>
<sequence>MVMSSSVAGAEIITFFAPAVMCFLASAALVNIPVDSTTISAPTAPHGSADGSRSAKTLMVFPPTVMVSSVYVTSIPNRPNIESYLSK</sequence>
<keyword evidence="1" id="KW-0472">Membrane</keyword>
<evidence type="ECO:0000256" key="1">
    <source>
        <dbReference type="SAM" id="Phobius"/>
    </source>
</evidence>
<protein>
    <submittedName>
        <fullName evidence="2">Unannotated protein</fullName>
    </submittedName>
</protein>